<reference evidence="3" key="1">
    <citation type="submission" date="2015-05" db="EMBL/GenBank/DDBJ databases">
        <authorList>
            <person name="Fogelqvist Johan"/>
        </authorList>
    </citation>
    <scope>NUCLEOTIDE SEQUENCE [LARGE SCALE GENOMIC DNA]</scope>
</reference>
<proteinExistence type="predicted"/>
<name>A0A0G4N2P9_VERLO</name>
<feature type="region of interest" description="Disordered" evidence="1">
    <location>
        <begin position="91"/>
        <end position="115"/>
    </location>
</feature>
<evidence type="ECO:0000256" key="1">
    <source>
        <dbReference type="SAM" id="MobiDB-lite"/>
    </source>
</evidence>
<dbReference type="Proteomes" id="UP000045706">
    <property type="component" value="Unassembled WGS sequence"/>
</dbReference>
<feature type="region of interest" description="Disordered" evidence="1">
    <location>
        <begin position="1"/>
        <end position="40"/>
    </location>
</feature>
<dbReference type="AlphaFoldDB" id="A0A0G4N2P9"/>
<protein>
    <submittedName>
        <fullName evidence="2">Uncharacterized protein</fullName>
    </submittedName>
</protein>
<accession>A0A0G4N2P9</accession>
<gene>
    <name evidence="2" type="ORF">BN1723_004885</name>
</gene>
<organism evidence="2 3">
    <name type="scientific">Verticillium longisporum</name>
    <name type="common">Verticillium dahliae var. longisporum</name>
    <dbReference type="NCBI Taxonomy" id="100787"/>
    <lineage>
        <taxon>Eukaryota</taxon>
        <taxon>Fungi</taxon>
        <taxon>Dikarya</taxon>
        <taxon>Ascomycota</taxon>
        <taxon>Pezizomycotina</taxon>
        <taxon>Sordariomycetes</taxon>
        <taxon>Hypocreomycetidae</taxon>
        <taxon>Glomerellales</taxon>
        <taxon>Plectosphaerellaceae</taxon>
        <taxon>Verticillium</taxon>
    </lineage>
</organism>
<sequence>MGRLSTAYRQKKREARSKAFSEDSSKNISNSIEHTARPGISPLAVTKDITTFLDGIAKSALDALASVPDVPGPLETEMADFVDEDTISLAENTPSEDESTTSMTETMPSRHDMEADDTKIGDTFSLAVDNVYRVLPEAGKKASDLIREQKARKKEKRRSRKTARMTKPTNPERSSETELASMRGLDVNAQTRHIQCQPDDEQRRPKGLVLGYQLQPGKDDPSNAVKSYATPDRAGELVVQLPVQDTNLELEEYREQDVKDEVESSAKLETCGISGHQKGTRLIIFEDEPDSMFKDHASDRRTAWLFGFSW</sequence>
<dbReference type="EMBL" id="CVQI01032163">
    <property type="protein sequence ID" value="CRK40639.1"/>
    <property type="molecule type" value="Genomic_DNA"/>
</dbReference>
<feature type="region of interest" description="Disordered" evidence="1">
    <location>
        <begin position="143"/>
        <end position="180"/>
    </location>
</feature>
<feature type="compositionally biased region" description="Basic and acidic residues" evidence="1">
    <location>
        <begin position="16"/>
        <end position="25"/>
    </location>
</feature>
<evidence type="ECO:0000313" key="2">
    <source>
        <dbReference type="EMBL" id="CRK40639.1"/>
    </source>
</evidence>
<evidence type="ECO:0000313" key="3">
    <source>
        <dbReference type="Proteomes" id="UP000045706"/>
    </source>
</evidence>
<feature type="compositionally biased region" description="Basic residues" evidence="1">
    <location>
        <begin position="150"/>
        <end position="164"/>
    </location>
</feature>
<feature type="region of interest" description="Disordered" evidence="1">
    <location>
        <begin position="186"/>
        <end position="205"/>
    </location>
</feature>